<gene>
    <name evidence="2" type="ORF">RDWZM_002431</name>
</gene>
<protein>
    <recommendedName>
        <fullName evidence="1">Nudix hydrolase domain-containing protein</fullName>
    </recommendedName>
</protein>
<dbReference type="Pfam" id="PF00293">
    <property type="entry name" value="NUDIX"/>
    <property type="match status" value="1"/>
</dbReference>
<dbReference type="GO" id="GO:0047631">
    <property type="term" value="F:ADP-ribose diphosphatase activity"/>
    <property type="evidence" value="ECO:0007669"/>
    <property type="project" value="InterPro"/>
</dbReference>
<comment type="caution">
    <text evidence="2">The sequence shown here is derived from an EMBL/GenBank/DDBJ whole genome shotgun (WGS) entry which is preliminary data.</text>
</comment>
<reference evidence="2" key="1">
    <citation type="submission" date="2022-12" db="EMBL/GenBank/DDBJ databases">
        <title>Genome assemblies of Blomia tropicalis.</title>
        <authorList>
            <person name="Cui Y."/>
        </authorList>
    </citation>
    <scope>NUCLEOTIDE SEQUENCE</scope>
    <source>
        <tissue evidence="2">Adult mites</tissue>
    </source>
</reference>
<dbReference type="InterPro" id="IPR039989">
    <property type="entry name" value="NUDT9"/>
</dbReference>
<dbReference type="PANTHER" id="PTHR13030:SF8">
    <property type="entry name" value="ADP-RIBOSE PYROPHOSPHATASE, MITOCHONDRIAL"/>
    <property type="match status" value="1"/>
</dbReference>
<evidence type="ECO:0000259" key="1">
    <source>
        <dbReference type="PROSITE" id="PS51462"/>
    </source>
</evidence>
<organism evidence="2 3">
    <name type="scientific">Blomia tropicalis</name>
    <name type="common">Mite</name>
    <dbReference type="NCBI Taxonomy" id="40697"/>
    <lineage>
        <taxon>Eukaryota</taxon>
        <taxon>Metazoa</taxon>
        <taxon>Ecdysozoa</taxon>
        <taxon>Arthropoda</taxon>
        <taxon>Chelicerata</taxon>
        <taxon>Arachnida</taxon>
        <taxon>Acari</taxon>
        <taxon>Acariformes</taxon>
        <taxon>Sarcoptiformes</taxon>
        <taxon>Astigmata</taxon>
        <taxon>Glycyphagoidea</taxon>
        <taxon>Echimyopodidae</taxon>
        <taxon>Blomia</taxon>
    </lineage>
</organism>
<evidence type="ECO:0000313" key="2">
    <source>
        <dbReference type="EMBL" id="KAJ6223886.1"/>
    </source>
</evidence>
<dbReference type="Pfam" id="PF25969">
    <property type="entry name" value="NUDT9_N"/>
    <property type="match status" value="1"/>
</dbReference>
<dbReference type="EMBL" id="JAPWDV010000001">
    <property type="protein sequence ID" value="KAJ6223886.1"/>
    <property type="molecule type" value="Genomic_DNA"/>
</dbReference>
<dbReference type="SUPFAM" id="SSF55811">
    <property type="entry name" value="Nudix"/>
    <property type="match status" value="1"/>
</dbReference>
<dbReference type="OMA" id="VQVYQGY"/>
<sequence>MADKSRLYRCGSELITKTLIPKEKKDWSVIWQEYYPPVAKFNFIGKPWADPDIGEPKFNPKWNQIDEKIDRRSHLGEYKLSKDGYPLNPMGRTGIRMRGVLGRWGPNHAADPIVTRWKRDRSKNIIKDPISNKPILQFVSILRSDVMEWAIPGGMVDPGEQVSDTLKREFCEESLNFLEKSVEERKQIQKGLETILDKSNGTIIYRGVVDDPRNTDNAWIETVAVNFHDEDGSVLDHINLCAGDDAQSVNWVDIDRSKLRLYANHLKFIEITVENRMGNW</sequence>
<dbReference type="PROSITE" id="PS51462">
    <property type="entry name" value="NUDIX"/>
    <property type="match status" value="1"/>
</dbReference>
<dbReference type="Gene3D" id="3.90.79.10">
    <property type="entry name" value="Nucleoside Triphosphate Pyrophosphohydrolase"/>
    <property type="match status" value="1"/>
</dbReference>
<dbReference type="PANTHER" id="PTHR13030">
    <property type="entry name" value="NUDIX HYDROLASE"/>
    <property type="match status" value="1"/>
</dbReference>
<name>A0A9Q0RS74_BLOTA</name>
<dbReference type="InterPro" id="IPR015797">
    <property type="entry name" value="NUDIX_hydrolase-like_dom_sf"/>
</dbReference>
<keyword evidence="3" id="KW-1185">Reference proteome</keyword>
<dbReference type="CDD" id="cd03670">
    <property type="entry name" value="NUDIX_ADPRase_Nudt9"/>
    <property type="match status" value="1"/>
</dbReference>
<dbReference type="FunFam" id="3.90.79.10:FF:000021">
    <property type="entry name" value="ADP-ribose pyrophosphatase, mitochondrial isoform X1"/>
    <property type="match status" value="1"/>
</dbReference>
<dbReference type="AlphaFoldDB" id="A0A9Q0RS74"/>
<dbReference type="InterPro" id="IPR000086">
    <property type="entry name" value="NUDIX_hydrolase_dom"/>
</dbReference>
<feature type="domain" description="Nudix hydrolase" evidence="1">
    <location>
        <begin position="117"/>
        <end position="275"/>
    </location>
</feature>
<accession>A0A9Q0RS74</accession>
<dbReference type="Proteomes" id="UP001142055">
    <property type="component" value="Chromosome 1"/>
</dbReference>
<evidence type="ECO:0000313" key="3">
    <source>
        <dbReference type="Proteomes" id="UP001142055"/>
    </source>
</evidence>
<proteinExistence type="predicted"/>